<dbReference type="EMBL" id="JAIXMP010000002">
    <property type="protein sequence ID" value="KAI9277157.1"/>
    <property type="molecule type" value="Genomic_DNA"/>
</dbReference>
<accession>A0AAD5PLN1</accession>
<comment type="caution">
    <text evidence="3">The sequence shown here is derived from an EMBL/GenBank/DDBJ whole genome shotgun (WGS) entry which is preliminary data.</text>
</comment>
<reference evidence="3" key="1">
    <citation type="journal article" date="2022" name="IScience">
        <title>Evolution of zygomycete secretomes and the origins of terrestrial fungal ecologies.</title>
        <authorList>
            <person name="Chang Y."/>
            <person name="Wang Y."/>
            <person name="Mondo S."/>
            <person name="Ahrendt S."/>
            <person name="Andreopoulos W."/>
            <person name="Barry K."/>
            <person name="Beard J."/>
            <person name="Benny G.L."/>
            <person name="Blankenship S."/>
            <person name="Bonito G."/>
            <person name="Cuomo C."/>
            <person name="Desiro A."/>
            <person name="Gervers K.A."/>
            <person name="Hundley H."/>
            <person name="Kuo A."/>
            <person name="LaButti K."/>
            <person name="Lang B.F."/>
            <person name="Lipzen A."/>
            <person name="O'Donnell K."/>
            <person name="Pangilinan J."/>
            <person name="Reynolds N."/>
            <person name="Sandor L."/>
            <person name="Smith M.E."/>
            <person name="Tsang A."/>
            <person name="Grigoriev I.V."/>
            <person name="Stajich J.E."/>
            <person name="Spatafora J.W."/>
        </authorList>
    </citation>
    <scope>NUCLEOTIDE SEQUENCE</scope>
    <source>
        <strain evidence="3">RSA 2281</strain>
    </source>
</reference>
<keyword evidence="2" id="KW-0732">Signal</keyword>
<evidence type="ECO:0000313" key="4">
    <source>
        <dbReference type="Proteomes" id="UP001209540"/>
    </source>
</evidence>
<feature type="region of interest" description="Disordered" evidence="1">
    <location>
        <begin position="23"/>
        <end position="80"/>
    </location>
</feature>
<feature type="signal peptide" evidence="2">
    <location>
        <begin position="1"/>
        <end position="21"/>
    </location>
</feature>
<gene>
    <name evidence="3" type="ORF">BDA99DRAFT_555073</name>
</gene>
<dbReference type="AlphaFoldDB" id="A0AAD5PLN1"/>
<dbReference type="Proteomes" id="UP001209540">
    <property type="component" value="Unassembled WGS sequence"/>
</dbReference>
<proteinExistence type="predicted"/>
<feature type="chain" id="PRO_5042115718" evidence="2">
    <location>
        <begin position="22"/>
        <end position="104"/>
    </location>
</feature>
<feature type="compositionally biased region" description="Low complexity" evidence="1">
    <location>
        <begin position="30"/>
        <end position="45"/>
    </location>
</feature>
<evidence type="ECO:0000256" key="1">
    <source>
        <dbReference type="SAM" id="MobiDB-lite"/>
    </source>
</evidence>
<reference evidence="3" key="2">
    <citation type="submission" date="2023-02" db="EMBL/GenBank/DDBJ databases">
        <authorList>
            <consortium name="DOE Joint Genome Institute"/>
            <person name="Mondo S.J."/>
            <person name="Chang Y."/>
            <person name="Wang Y."/>
            <person name="Ahrendt S."/>
            <person name="Andreopoulos W."/>
            <person name="Barry K."/>
            <person name="Beard J."/>
            <person name="Benny G.L."/>
            <person name="Blankenship S."/>
            <person name="Bonito G."/>
            <person name="Cuomo C."/>
            <person name="Desiro A."/>
            <person name="Gervers K.A."/>
            <person name="Hundley H."/>
            <person name="Kuo A."/>
            <person name="LaButti K."/>
            <person name="Lang B.F."/>
            <person name="Lipzen A."/>
            <person name="O'Donnell K."/>
            <person name="Pangilinan J."/>
            <person name="Reynolds N."/>
            <person name="Sandor L."/>
            <person name="Smith M.W."/>
            <person name="Tsang A."/>
            <person name="Grigoriev I.V."/>
            <person name="Stajich J.E."/>
            <person name="Spatafora J.W."/>
        </authorList>
    </citation>
    <scope>NUCLEOTIDE SEQUENCE</scope>
    <source>
        <strain evidence="3">RSA 2281</strain>
    </source>
</reference>
<evidence type="ECO:0000313" key="3">
    <source>
        <dbReference type="EMBL" id="KAI9277157.1"/>
    </source>
</evidence>
<evidence type="ECO:0000256" key="2">
    <source>
        <dbReference type="SAM" id="SignalP"/>
    </source>
</evidence>
<protein>
    <submittedName>
        <fullName evidence="3">Uncharacterized protein</fullName>
    </submittedName>
</protein>
<keyword evidence="4" id="KW-1185">Reference proteome</keyword>
<sequence length="104" mass="11569">MPITTGTLLALGAAGFAGAAAYKSNKNKQQRQFSQQQQQQQQQPQTTNDISPLVYGRRGSGTIQNDGYDPAKQPELFWRRNNGINFSHNADKKFPVDVQQEQSS</sequence>
<name>A0AAD5PLN1_9FUNG</name>
<organism evidence="3 4">
    <name type="scientific">Phascolomyces articulosus</name>
    <dbReference type="NCBI Taxonomy" id="60185"/>
    <lineage>
        <taxon>Eukaryota</taxon>
        <taxon>Fungi</taxon>
        <taxon>Fungi incertae sedis</taxon>
        <taxon>Mucoromycota</taxon>
        <taxon>Mucoromycotina</taxon>
        <taxon>Mucoromycetes</taxon>
        <taxon>Mucorales</taxon>
        <taxon>Lichtheimiaceae</taxon>
        <taxon>Phascolomyces</taxon>
    </lineage>
</organism>